<evidence type="ECO:0000256" key="2">
    <source>
        <dbReference type="ARBA" id="ARBA00022475"/>
    </source>
</evidence>
<protein>
    <submittedName>
        <fullName evidence="7">Amino acid transporter</fullName>
    </submittedName>
</protein>
<reference evidence="7 8" key="1">
    <citation type="submission" date="2020-10" db="EMBL/GenBank/DDBJ databases">
        <title>Sequencing the genomes of 1000 actinobacteria strains.</title>
        <authorList>
            <person name="Klenk H.-P."/>
        </authorList>
    </citation>
    <scope>NUCLEOTIDE SEQUENCE [LARGE SCALE GENOMIC DNA]</scope>
    <source>
        <strain evidence="7 8">DSM 43748</strain>
    </source>
</reference>
<keyword evidence="3 6" id="KW-0812">Transmembrane</keyword>
<evidence type="ECO:0000313" key="7">
    <source>
        <dbReference type="EMBL" id="MBE1560467.1"/>
    </source>
</evidence>
<feature type="transmembrane region" description="Helical" evidence="6">
    <location>
        <begin position="204"/>
        <end position="230"/>
    </location>
</feature>
<dbReference type="PANTHER" id="PTHR42770:SF16">
    <property type="entry name" value="AMINO ACID PERMEASE"/>
    <property type="match status" value="1"/>
</dbReference>
<dbReference type="InterPro" id="IPR050367">
    <property type="entry name" value="APC_superfamily"/>
</dbReference>
<evidence type="ECO:0000256" key="3">
    <source>
        <dbReference type="ARBA" id="ARBA00022692"/>
    </source>
</evidence>
<feature type="transmembrane region" description="Helical" evidence="6">
    <location>
        <begin position="414"/>
        <end position="435"/>
    </location>
</feature>
<dbReference type="EMBL" id="JADBEF010000001">
    <property type="protein sequence ID" value="MBE1560467.1"/>
    <property type="molecule type" value="Genomic_DNA"/>
</dbReference>
<accession>A0ABR9KEP1</accession>
<evidence type="ECO:0000256" key="4">
    <source>
        <dbReference type="ARBA" id="ARBA00022989"/>
    </source>
</evidence>
<dbReference type="Pfam" id="PF13520">
    <property type="entry name" value="AA_permease_2"/>
    <property type="match status" value="1"/>
</dbReference>
<comment type="subcellular location">
    <subcellularLocation>
        <location evidence="1">Cell membrane</location>
        <topology evidence="1">Multi-pass membrane protein</topology>
    </subcellularLocation>
</comment>
<dbReference type="InterPro" id="IPR002293">
    <property type="entry name" value="AA/rel_permease1"/>
</dbReference>
<dbReference type="PANTHER" id="PTHR42770">
    <property type="entry name" value="AMINO ACID TRANSPORTER-RELATED"/>
    <property type="match status" value="1"/>
</dbReference>
<dbReference type="Proteomes" id="UP000661607">
    <property type="component" value="Unassembled WGS sequence"/>
</dbReference>
<feature type="transmembrane region" description="Helical" evidence="6">
    <location>
        <begin position="165"/>
        <end position="184"/>
    </location>
</feature>
<feature type="transmembrane region" description="Helical" evidence="6">
    <location>
        <begin position="27"/>
        <end position="51"/>
    </location>
</feature>
<comment type="caution">
    <text evidence="7">The sequence shown here is derived from an EMBL/GenBank/DDBJ whole genome shotgun (WGS) entry which is preliminary data.</text>
</comment>
<sequence length="488" mass="50031">MAITDRPPTLQPTTQGLASNRLGIPAVVYFVISATAALTVVAGGVPAAYAITGVTGLPLAFLLLGAVLALFSFGYLAMARRVKNAGAFYAFVAHGLGKPLGVGVAWMTLLAYNGLQIGLYGLVGAATSPLIAELSGLTVPWWGIALVAWAVVAVLGMLRVDVNSRVLAVLLLGELAVVLLFNAANLLNPASGGLDLAPLTPQQLFVPGVGALFVFAIASFAGFESSAVFTEEAKNPARTIPVATFLALAILSGLYALSAWSTAVSTGTGQVVARSQGESSALFFNLLGANAGAAAASIAYIVWSTSVIASLIAFHNAIARYVFALGRERALPAVFARTSRRSGAPVAGSLAQSGAALVVIVLWAVAGLDPVRQLFVAVGSFGGFGTLTLLVITSVAVIVFFARRPGVESLWRRLIAPGLAASGLGVVLAFGLGNFDTVLAVDPGSPWRWILPAIYPLAAVVGAIWALRVRANRPDVYAGIGLGAGREA</sequence>
<feature type="transmembrane region" description="Helical" evidence="6">
    <location>
        <begin position="374"/>
        <end position="402"/>
    </location>
</feature>
<feature type="transmembrane region" description="Helical" evidence="6">
    <location>
        <begin position="346"/>
        <end position="368"/>
    </location>
</feature>
<gene>
    <name evidence="7" type="ORF">H4W81_003246</name>
</gene>
<keyword evidence="2" id="KW-1003">Cell membrane</keyword>
<evidence type="ECO:0000256" key="6">
    <source>
        <dbReference type="SAM" id="Phobius"/>
    </source>
</evidence>
<feature type="transmembrane region" description="Helical" evidence="6">
    <location>
        <begin position="281"/>
        <end position="303"/>
    </location>
</feature>
<keyword evidence="4 6" id="KW-1133">Transmembrane helix</keyword>
<dbReference type="Gene3D" id="1.20.1740.10">
    <property type="entry name" value="Amino acid/polyamine transporter I"/>
    <property type="match status" value="1"/>
</dbReference>
<feature type="transmembrane region" description="Helical" evidence="6">
    <location>
        <begin position="242"/>
        <end position="261"/>
    </location>
</feature>
<feature type="transmembrane region" description="Helical" evidence="6">
    <location>
        <begin position="57"/>
        <end position="76"/>
    </location>
</feature>
<keyword evidence="5 6" id="KW-0472">Membrane</keyword>
<feature type="transmembrane region" description="Helical" evidence="6">
    <location>
        <begin position="139"/>
        <end position="158"/>
    </location>
</feature>
<feature type="transmembrane region" description="Helical" evidence="6">
    <location>
        <begin position="447"/>
        <end position="467"/>
    </location>
</feature>
<evidence type="ECO:0000256" key="1">
    <source>
        <dbReference type="ARBA" id="ARBA00004651"/>
    </source>
</evidence>
<dbReference type="PIRSF" id="PIRSF006060">
    <property type="entry name" value="AA_transporter"/>
    <property type="match status" value="1"/>
</dbReference>
<proteinExistence type="predicted"/>
<keyword evidence="8" id="KW-1185">Reference proteome</keyword>
<name>A0ABR9KEP1_9ACTN</name>
<feature type="transmembrane region" description="Helical" evidence="6">
    <location>
        <begin position="88"/>
        <end position="112"/>
    </location>
</feature>
<dbReference type="RefSeq" id="WP_192775537.1">
    <property type="nucleotide sequence ID" value="NZ_BAAASY010000040.1"/>
</dbReference>
<evidence type="ECO:0000313" key="8">
    <source>
        <dbReference type="Proteomes" id="UP000661607"/>
    </source>
</evidence>
<organism evidence="7 8">
    <name type="scientific">Nonomuraea africana</name>
    <dbReference type="NCBI Taxonomy" id="46171"/>
    <lineage>
        <taxon>Bacteria</taxon>
        <taxon>Bacillati</taxon>
        <taxon>Actinomycetota</taxon>
        <taxon>Actinomycetes</taxon>
        <taxon>Streptosporangiales</taxon>
        <taxon>Streptosporangiaceae</taxon>
        <taxon>Nonomuraea</taxon>
    </lineage>
</organism>
<evidence type="ECO:0000256" key="5">
    <source>
        <dbReference type="ARBA" id="ARBA00023136"/>
    </source>
</evidence>